<protein>
    <recommendedName>
        <fullName evidence="5">Small integral membrane protein 20</fullName>
    </recommendedName>
</protein>
<keyword evidence="2" id="KW-1133">Transmembrane helix</keyword>
<gene>
    <name evidence="3" type="primary">SMIM20</name>
</gene>
<keyword evidence="2" id="KW-0472">Membrane</keyword>
<evidence type="ECO:0000313" key="4">
    <source>
        <dbReference type="Proteomes" id="UP000007648"/>
    </source>
</evidence>
<dbReference type="GO" id="GO:0033617">
    <property type="term" value="P:mitochondrial respiratory chain complex IV assembly"/>
    <property type="evidence" value="ECO:0007669"/>
    <property type="project" value="InterPro"/>
</dbReference>
<dbReference type="GeneTree" id="ENSGT00390000002398"/>
<keyword evidence="2" id="KW-0812">Transmembrane</keyword>
<reference evidence="3" key="2">
    <citation type="submission" date="2025-08" db="UniProtKB">
        <authorList>
            <consortium name="Ensembl"/>
        </authorList>
    </citation>
    <scope>IDENTIFICATION</scope>
</reference>
<feature type="region of interest" description="Disordered" evidence="1">
    <location>
        <begin position="1"/>
        <end position="86"/>
    </location>
</feature>
<dbReference type="PANTHER" id="PTHR34923:SF1">
    <property type="entry name" value="SMALL INTEGRAL MEMBRANE PROTEIN 20"/>
    <property type="match status" value="1"/>
</dbReference>
<dbReference type="Proteomes" id="UP000007648">
    <property type="component" value="Unassembled WGS sequence"/>
</dbReference>
<dbReference type="InterPro" id="IPR027917">
    <property type="entry name" value="MITRAC7/Phoenixin"/>
</dbReference>
<dbReference type="Ensembl" id="ENSSHAT00000045425.1">
    <property type="protein sequence ID" value="ENSSHAP00000040175.1"/>
    <property type="gene ID" value="ENSSHAG00000030717.1"/>
</dbReference>
<evidence type="ECO:0000256" key="1">
    <source>
        <dbReference type="SAM" id="MobiDB-lite"/>
    </source>
</evidence>
<feature type="transmembrane region" description="Helical" evidence="2">
    <location>
        <begin position="145"/>
        <end position="164"/>
    </location>
</feature>
<dbReference type="Pfam" id="PF15061">
    <property type="entry name" value="MITRAC7_Phoenixin"/>
    <property type="match status" value="1"/>
</dbReference>
<evidence type="ECO:0000313" key="3">
    <source>
        <dbReference type="Ensembl" id="ENSSHAP00000040175.1"/>
    </source>
</evidence>
<dbReference type="GO" id="GO:0005743">
    <property type="term" value="C:mitochondrial inner membrane"/>
    <property type="evidence" value="ECO:0007669"/>
    <property type="project" value="TreeGrafter"/>
</dbReference>
<proteinExistence type="predicted"/>
<dbReference type="InParanoid" id="A0A7N4V5I6"/>
<dbReference type="PANTHER" id="PTHR34923">
    <property type="entry name" value="SMALL INTEGRAL MEMBRANE PROTEIN 20"/>
    <property type="match status" value="1"/>
</dbReference>
<evidence type="ECO:0008006" key="5">
    <source>
        <dbReference type="Google" id="ProtNLM"/>
    </source>
</evidence>
<reference evidence="3 4" key="1">
    <citation type="journal article" date="2011" name="Proc. Natl. Acad. Sci. U.S.A.">
        <title>Genetic diversity and population structure of the endangered marsupial Sarcophilus harrisii (Tasmanian devil).</title>
        <authorList>
            <person name="Miller W."/>
            <person name="Hayes V.M."/>
            <person name="Ratan A."/>
            <person name="Petersen D.C."/>
            <person name="Wittekindt N.E."/>
            <person name="Miller J."/>
            <person name="Walenz B."/>
            <person name="Knight J."/>
            <person name="Qi J."/>
            <person name="Zhao F."/>
            <person name="Wang Q."/>
            <person name="Bedoya-Reina O.C."/>
            <person name="Katiyar N."/>
            <person name="Tomsho L.P."/>
            <person name="Kasson L.M."/>
            <person name="Hardie R.A."/>
            <person name="Woodbridge P."/>
            <person name="Tindall E.A."/>
            <person name="Bertelsen M.F."/>
            <person name="Dixon D."/>
            <person name="Pyecroft S."/>
            <person name="Helgen K.M."/>
            <person name="Lesk A.M."/>
            <person name="Pringle T.H."/>
            <person name="Patterson N."/>
            <person name="Zhang Y."/>
            <person name="Kreiss A."/>
            <person name="Woods G.M."/>
            <person name="Jones M.E."/>
            <person name="Schuster S.C."/>
        </authorList>
    </citation>
    <scope>NUCLEOTIDE SEQUENCE [LARGE SCALE GENOMIC DNA]</scope>
</reference>
<sequence length="205" mass="22589">YSFVSPRPSPRACRRQRWHPYHGTPQAGGLGEPTQARDLLQFPPPPPADFRRPSSALHSSRAPGRRDESPGQGEEEKGERGLPSCPRPQLLCPRSLLSAPCPGSESLSPPLLPAPRACGGRDLGFRGCDSCETPRAWVMTRNLRTAMIFGGFAVILGAVFYPIYFRPLMKTEEYKLEQSINRAGIVQADVQPPGLKVWSDPFGRK</sequence>
<dbReference type="AlphaFoldDB" id="A0A7N4V5I6"/>
<keyword evidence="4" id="KW-1185">Reference proteome</keyword>
<evidence type="ECO:0000256" key="2">
    <source>
        <dbReference type="SAM" id="Phobius"/>
    </source>
</evidence>
<organism evidence="3 4">
    <name type="scientific">Sarcophilus harrisii</name>
    <name type="common">Tasmanian devil</name>
    <name type="synonym">Sarcophilus laniarius</name>
    <dbReference type="NCBI Taxonomy" id="9305"/>
    <lineage>
        <taxon>Eukaryota</taxon>
        <taxon>Metazoa</taxon>
        <taxon>Chordata</taxon>
        <taxon>Craniata</taxon>
        <taxon>Vertebrata</taxon>
        <taxon>Euteleostomi</taxon>
        <taxon>Mammalia</taxon>
        <taxon>Metatheria</taxon>
        <taxon>Dasyuromorphia</taxon>
        <taxon>Dasyuridae</taxon>
        <taxon>Sarcophilus</taxon>
    </lineage>
</organism>
<name>A0A7N4V5I6_SARHA</name>
<feature type="compositionally biased region" description="Basic and acidic residues" evidence="1">
    <location>
        <begin position="64"/>
        <end position="80"/>
    </location>
</feature>
<reference evidence="3" key="3">
    <citation type="submission" date="2025-09" db="UniProtKB">
        <authorList>
            <consortium name="Ensembl"/>
        </authorList>
    </citation>
    <scope>IDENTIFICATION</scope>
</reference>
<accession>A0A7N4V5I6</accession>